<evidence type="ECO:0000313" key="3">
    <source>
        <dbReference type="Proteomes" id="UP001158576"/>
    </source>
</evidence>
<sequence length="186" mass="21054">MLEKPFKAKGKHSSLHLACNQQKRGHVLKKIINLYARYGFKAEHNMSTIAWLLDDGGEFADPKEPLIDFYDEDSFDSAISNSTKSVDEELKFCDLAASSTLDCYDDVVKKSSLNGLFNLLEQVLIAEIFQEIISCLEEFLLRARIEEQLLEIADGRRELDESGRQLERTKPRPRAAPEIGNDAGMD</sequence>
<accession>A0ABN7RSS6</accession>
<feature type="region of interest" description="Disordered" evidence="1">
    <location>
        <begin position="160"/>
        <end position="186"/>
    </location>
</feature>
<name>A0ABN7RSS6_OIKDI</name>
<reference evidence="2 3" key="1">
    <citation type="submission" date="2021-04" db="EMBL/GenBank/DDBJ databases">
        <authorList>
            <person name="Bliznina A."/>
        </authorList>
    </citation>
    <scope>NUCLEOTIDE SEQUENCE [LARGE SCALE GENOMIC DNA]</scope>
</reference>
<gene>
    <name evidence="2" type="ORF">OKIOD_LOCUS1614</name>
</gene>
<evidence type="ECO:0000313" key="2">
    <source>
        <dbReference type="EMBL" id="CAG5082190.1"/>
    </source>
</evidence>
<keyword evidence="3" id="KW-1185">Reference proteome</keyword>
<evidence type="ECO:0000256" key="1">
    <source>
        <dbReference type="SAM" id="MobiDB-lite"/>
    </source>
</evidence>
<dbReference type="Proteomes" id="UP001158576">
    <property type="component" value="Chromosome PAR"/>
</dbReference>
<organism evidence="2 3">
    <name type="scientific">Oikopleura dioica</name>
    <name type="common">Tunicate</name>
    <dbReference type="NCBI Taxonomy" id="34765"/>
    <lineage>
        <taxon>Eukaryota</taxon>
        <taxon>Metazoa</taxon>
        <taxon>Chordata</taxon>
        <taxon>Tunicata</taxon>
        <taxon>Appendicularia</taxon>
        <taxon>Copelata</taxon>
        <taxon>Oikopleuridae</taxon>
        <taxon>Oikopleura</taxon>
    </lineage>
</organism>
<dbReference type="EMBL" id="OU015568">
    <property type="protein sequence ID" value="CAG5082190.1"/>
    <property type="molecule type" value="Genomic_DNA"/>
</dbReference>
<feature type="compositionally biased region" description="Basic and acidic residues" evidence="1">
    <location>
        <begin position="160"/>
        <end position="170"/>
    </location>
</feature>
<proteinExistence type="predicted"/>
<protein>
    <submittedName>
        <fullName evidence="2">Oidioi.mRNA.OKI2018_I69.PAR.g10056.t1.cds</fullName>
    </submittedName>
</protein>